<sequence length="159" mass="16191">MTTAGLAPSPVLPDRRPRRGIGGAIPTRRAAVPRRPWITTVPAPSSGPPPVAAEPAACSVAVDAAACPVAVDTAACPVAVALRTKASAVADAELGRLASRAPGLDSSAREEVRDAVQRVVDAFLEGPLTSLTRHSGSPLGERYADALRALFGLDVGRTA</sequence>
<evidence type="ECO:0000313" key="4">
    <source>
        <dbReference type="Proteomes" id="UP000586042"/>
    </source>
</evidence>
<dbReference type="EMBL" id="JABWGN010000002">
    <property type="protein sequence ID" value="NUW30784.1"/>
    <property type="molecule type" value="Genomic_DNA"/>
</dbReference>
<dbReference type="GO" id="GO:0008883">
    <property type="term" value="F:glutamyl-tRNA reductase activity"/>
    <property type="evidence" value="ECO:0007669"/>
    <property type="project" value="InterPro"/>
</dbReference>
<dbReference type="InterPro" id="IPR036453">
    <property type="entry name" value="GluRdtase_dimer_dom_sf"/>
</dbReference>
<evidence type="ECO:0000313" key="3">
    <source>
        <dbReference type="EMBL" id="NUW30784.1"/>
    </source>
</evidence>
<dbReference type="InterPro" id="IPR015896">
    <property type="entry name" value="4pyrrol_synth_GluRdtase_dimer"/>
</dbReference>
<accession>A0A7Y6M245</accession>
<dbReference type="GO" id="GO:0033014">
    <property type="term" value="P:tetrapyrrole biosynthetic process"/>
    <property type="evidence" value="ECO:0007669"/>
    <property type="project" value="InterPro"/>
</dbReference>
<dbReference type="AlphaFoldDB" id="A0A7Y6M245"/>
<dbReference type="RefSeq" id="WP_175588235.1">
    <property type="nucleotide sequence ID" value="NZ_JABWGN010000002.1"/>
</dbReference>
<organism evidence="3 4">
    <name type="scientific">Nonomuraea montanisoli</name>
    <dbReference type="NCBI Taxonomy" id="2741721"/>
    <lineage>
        <taxon>Bacteria</taxon>
        <taxon>Bacillati</taxon>
        <taxon>Actinomycetota</taxon>
        <taxon>Actinomycetes</taxon>
        <taxon>Streptosporangiales</taxon>
        <taxon>Streptosporangiaceae</taxon>
        <taxon>Nonomuraea</taxon>
    </lineage>
</organism>
<dbReference type="Pfam" id="PF00745">
    <property type="entry name" value="GlutR_dimer"/>
    <property type="match status" value="1"/>
</dbReference>
<feature type="domain" description="Tetrapyrrole biosynthesis glutamyl-tRNA reductase dimerisation" evidence="2">
    <location>
        <begin position="75"/>
        <end position="153"/>
    </location>
</feature>
<evidence type="ECO:0000259" key="2">
    <source>
        <dbReference type="Pfam" id="PF00745"/>
    </source>
</evidence>
<gene>
    <name evidence="3" type="ORF">HTZ77_05030</name>
</gene>
<evidence type="ECO:0000256" key="1">
    <source>
        <dbReference type="SAM" id="MobiDB-lite"/>
    </source>
</evidence>
<proteinExistence type="predicted"/>
<comment type="caution">
    <text evidence="3">The sequence shown here is derived from an EMBL/GenBank/DDBJ whole genome shotgun (WGS) entry which is preliminary data.</text>
</comment>
<dbReference type="GO" id="GO:0050661">
    <property type="term" value="F:NADP binding"/>
    <property type="evidence" value="ECO:0007669"/>
    <property type="project" value="InterPro"/>
</dbReference>
<name>A0A7Y6M245_9ACTN</name>
<keyword evidence="4" id="KW-1185">Reference proteome</keyword>
<dbReference type="SUPFAM" id="SSF69075">
    <property type="entry name" value="Glutamyl tRNA-reductase dimerization domain"/>
    <property type="match status" value="1"/>
</dbReference>
<protein>
    <recommendedName>
        <fullName evidence="2">Tetrapyrrole biosynthesis glutamyl-tRNA reductase dimerisation domain-containing protein</fullName>
    </recommendedName>
</protein>
<feature type="region of interest" description="Disordered" evidence="1">
    <location>
        <begin position="1"/>
        <end position="25"/>
    </location>
</feature>
<dbReference type="Proteomes" id="UP000586042">
    <property type="component" value="Unassembled WGS sequence"/>
</dbReference>
<reference evidence="3 4" key="1">
    <citation type="submission" date="2020-06" db="EMBL/GenBank/DDBJ databases">
        <title>Nonomuraea sp. SMC257, a novel actinomycete isolated from soil.</title>
        <authorList>
            <person name="Chanama M."/>
        </authorList>
    </citation>
    <scope>NUCLEOTIDE SEQUENCE [LARGE SCALE GENOMIC DNA]</scope>
    <source>
        <strain evidence="3 4">SMC257</strain>
    </source>
</reference>